<protein>
    <recommendedName>
        <fullName evidence="2">DNA replication checkpoint mediator MRC1 domain-containing protein</fullName>
    </recommendedName>
</protein>
<feature type="region of interest" description="Disordered" evidence="1">
    <location>
        <begin position="579"/>
        <end position="748"/>
    </location>
</feature>
<feature type="compositionally biased region" description="Polar residues" evidence="1">
    <location>
        <begin position="592"/>
        <end position="601"/>
    </location>
</feature>
<feature type="region of interest" description="Disordered" evidence="1">
    <location>
        <begin position="108"/>
        <end position="312"/>
    </location>
</feature>
<feature type="region of interest" description="Disordered" evidence="1">
    <location>
        <begin position="66"/>
        <end position="94"/>
    </location>
</feature>
<feature type="region of interest" description="Disordered" evidence="1">
    <location>
        <begin position="1350"/>
        <end position="1459"/>
    </location>
</feature>
<feature type="compositionally biased region" description="Basic and acidic residues" evidence="1">
    <location>
        <begin position="812"/>
        <end position="822"/>
    </location>
</feature>
<dbReference type="HOGENOM" id="CLU_002696_0_0_1"/>
<evidence type="ECO:0000256" key="1">
    <source>
        <dbReference type="SAM" id="MobiDB-lite"/>
    </source>
</evidence>
<proteinExistence type="predicted"/>
<organism evidence="3 4">
    <name type="scientific">Paxillus rubicundulus Ve08.2h10</name>
    <dbReference type="NCBI Taxonomy" id="930991"/>
    <lineage>
        <taxon>Eukaryota</taxon>
        <taxon>Fungi</taxon>
        <taxon>Dikarya</taxon>
        <taxon>Basidiomycota</taxon>
        <taxon>Agaricomycotina</taxon>
        <taxon>Agaricomycetes</taxon>
        <taxon>Agaricomycetidae</taxon>
        <taxon>Boletales</taxon>
        <taxon>Paxilineae</taxon>
        <taxon>Paxillaceae</taxon>
        <taxon>Paxillus</taxon>
    </lineage>
</organism>
<dbReference type="InParanoid" id="A0A0D0DT77"/>
<dbReference type="OrthoDB" id="3361281at2759"/>
<feature type="compositionally biased region" description="Basic residues" evidence="1">
    <location>
        <begin position="681"/>
        <end position="691"/>
    </location>
</feature>
<feature type="compositionally biased region" description="Polar residues" evidence="1">
    <location>
        <begin position="362"/>
        <end position="374"/>
    </location>
</feature>
<evidence type="ECO:0000313" key="4">
    <source>
        <dbReference type="Proteomes" id="UP000054538"/>
    </source>
</evidence>
<feature type="region of interest" description="Disordered" evidence="1">
    <location>
        <begin position="848"/>
        <end position="867"/>
    </location>
</feature>
<dbReference type="Pfam" id="PF09444">
    <property type="entry name" value="MRC1"/>
    <property type="match status" value="1"/>
</dbReference>
<feature type="compositionally biased region" description="Polar residues" evidence="1">
    <location>
        <begin position="1436"/>
        <end position="1453"/>
    </location>
</feature>
<feature type="compositionally biased region" description="Acidic residues" evidence="1">
    <location>
        <begin position="1166"/>
        <end position="1178"/>
    </location>
</feature>
<feature type="compositionally biased region" description="Acidic residues" evidence="1">
    <location>
        <begin position="1222"/>
        <end position="1231"/>
    </location>
</feature>
<feature type="region of interest" description="Disordered" evidence="1">
    <location>
        <begin position="795"/>
        <end position="837"/>
    </location>
</feature>
<dbReference type="STRING" id="930991.A0A0D0DT77"/>
<reference evidence="4" key="2">
    <citation type="submission" date="2015-01" db="EMBL/GenBank/DDBJ databases">
        <title>Evolutionary Origins and Diversification of the Mycorrhizal Mutualists.</title>
        <authorList>
            <consortium name="DOE Joint Genome Institute"/>
            <consortium name="Mycorrhizal Genomics Consortium"/>
            <person name="Kohler A."/>
            <person name="Kuo A."/>
            <person name="Nagy L.G."/>
            <person name="Floudas D."/>
            <person name="Copeland A."/>
            <person name="Barry K.W."/>
            <person name="Cichocki N."/>
            <person name="Veneault-Fourrey C."/>
            <person name="LaButti K."/>
            <person name="Lindquist E.A."/>
            <person name="Lipzen A."/>
            <person name="Lundell T."/>
            <person name="Morin E."/>
            <person name="Murat C."/>
            <person name="Riley R."/>
            <person name="Ohm R."/>
            <person name="Sun H."/>
            <person name="Tunlid A."/>
            <person name="Henrissat B."/>
            <person name="Grigoriev I.V."/>
            <person name="Hibbett D.S."/>
            <person name="Martin F."/>
        </authorList>
    </citation>
    <scope>NUCLEOTIDE SEQUENCE [LARGE SCALE GENOMIC DNA]</scope>
    <source>
        <strain evidence="4">Ve08.2h10</strain>
    </source>
</reference>
<feature type="region of interest" description="Disordered" evidence="1">
    <location>
        <begin position="347"/>
        <end position="374"/>
    </location>
</feature>
<feature type="compositionally biased region" description="Polar residues" evidence="1">
    <location>
        <begin position="8"/>
        <end position="17"/>
    </location>
</feature>
<reference evidence="3 4" key="1">
    <citation type="submission" date="2014-04" db="EMBL/GenBank/DDBJ databases">
        <authorList>
            <consortium name="DOE Joint Genome Institute"/>
            <person name="Kuo A."/>
            <person name="Kohler A."/>
            <person name="Jargeat P."/>
            <person name="Nagy L.G."/>
            <person name="Floudas D."/>
            <person name="Copeland A."/>
            <person name="Barry K.W."/>
            <person name="Cichocki N."/>
            <person name="Veneault-Fourrey C."/>
            <person name="LaButti K."/>
            <person name="Lindquist E.A."/>
            <person name="Lipzen A."/>
            <person name="Lundell T."/>
            <person name="Morin E."/>
            <person name="Murat C."/>
            <person name="Sun H."/>
            <person name="Tunlid A."/>
            <person name="Henrissat B."/>
            <person name="Grigoriev I.V."/>
            <person name="Hibbett D.S."/>
            <person name="Martin F."/>
            <person name="Nordberg H.P."/>
            <person name="Cantor M.N."/>
            <person name="Hua S.X."/>
        </authorList>
    </citation>
    <scope>NUCLEOTIDE SEQUENCE [LARGE SCALE GENOMIC DNA]</scope>
    <source>
        <strain evidence="3 4">Ve08.2h10</strain>
    </source>
</reference>
<evidence type="ECO:0000259" key="2">
    <source>
        <dbReference type="Pfam" id="PF09444"/>
    </source>
</evidence>
<feature type="compositionally biased region" description="Polar residues" evidence="1">
    <location>
        <begin position="215"/>
        <end position="231"/>
    </location>
</feature>
<name>A0A0D0DT77_9AGAM</name>
<feature type="region of interest" description="Disordered" evidence="1">
    <location>
        <begin position="1128"/>
        <end position="1233"/>
    </location>
</feature>
<feature type="domain" description="DNA replication checkpoint mediator MRC1" evidence="2">
    <location>
        <begin position="1123"/>
        <end position="1265"/>
    </location>
</feature>
<feature type="compositionally biased region" description="Basic and acidic residues" evidence="1">
    <location>
        <begin position="1200"/>
        <end position="1209"/>
    </location>
</feature>
<feature type="compositionally biased region" description="Low complexity" evidence="1">
    <location>
        <begin position="165"/>
        <end position="186"/>
    </location>
</feature>
<gene>
    <name evidence="3" type="ORF">PAXRUDRAFT_830609</name>
</gene>
<feature type="compositionally biased region" description="Low complexity" evidence="1">
    <location>
        <begin position="120"/>
        <end position="134"/>
    </location>
</feature>
<dbReference type="InterPro" id="IPR018564">
    <property type="entry name" value="Repl_chkpnt_MRC1_dom"/>
</dbReference>
<feature type="compositionally biased region" description="Acidic residues" evidence="1">
    <location>
        <begin position="648"/>
        <end position="662"/>
    </location>
</feature>
<feature type="region of interest" description="Disordered" evidence="1">
    <location>
        <begin position="1"/>
        <end position="22"/>
    </location>
</feature>
<evidence type="ECO:0000313" key="3">
    <source>
        <dbReference type="EMBL" id="KIK91696.1"/>
    </source>
</evidence>
<accession>A0A0D0DT77</accession>
<feature type="compositionally biased region" description="Acidic residues" evidence="1">
    <location>
        <begin position="1148"/>
        <end position="1159"/>
    </location>
</feature>
<feature type="compositionally biased region" description="Basic and acidic residues" evidence="1">
    <location>
        <begin position="1367"/>
        <end position="1384"/>
    </location>
</feature>
<dbReference type="EMBL" id="KN825359">
    <property type="protein sequence ID" value="KIK91696.1"/>
    <property type="molecule type" value="Genomic_DNA"/>
</dbReference>
<dbReference type="Proteomes" id="UP000054538">
    <property type="component" value="Unassembled WGS sequence"/>
</dbReference>
<sequence>MSTKDETANNTSQSSPQPIKRSTFVYGKRRSLLVDQHDVAGVASVLGSRNEQTLLHEYKDACPDHLVGLEGQRASPSPSAHSSEDGANGPDAALDFEFDFRRRMKELDKRFDDDEGPIALPRLSKSLPSPSLPLEQSDTADLSSMKDIQSVAEGTMPLSRDAGHSSGNPFGGSLSPLSGSLPVPSSQEQSPTVRRPAKGVAKQVFASDSEAGEPGNSSPVSPIRHSITTPHLRSPPTPPTSEAEMPPTKRSEKARGKVPARDVPPLRFNSEDPSTSTVPRMFNKGKGRESSARTKTKAPTKKERREAALESTRIAASRPVEIVRTQEPKHTLSSFFANLQRGKITTPIPRTELKSDPIEKFSSPTDVTKNTTPVENVFGVPTGLLAFLGPDIPRGTSKRLPPPANIVAYPAAADSSDDEMPELNRVLQQEQRKRQTDEKQQRLQEVKLAALRQGYSSKASDGEDDDLLIVKDDMHTIARKEAVQRRLDKANGSPAKAKAKVLAMGHRSVPRTSSARSGLLARPKFSEQNLREFAKPSFVRTGKDGKDLLSKKQLDRMMMMQHEQEKLRTIQQHEEEWIQKGGRLSRGDGADNGQTSLSQTVGACAEQGLKAADNGDATTGEHEEGSTDNSDEDYSPGLRGSASPEPMDANEDVSSDQGDEMEVLPNSEPPTDDENGNAVPLKRKFGLRRPPRVVLGSDDDEEEHLNHRVSMPDSSTVDIELGARAVTGHRNSTSSTESQTEDENDKENTVKLMYDRSEDKENKAVVRHSPSLPRSAFGLRPGFLRGVDDGVQSSLNLSSMADTNGAAASPKEMVRSPLKDISKEDDDPFLLSPPSKDPFTERLLQSVVASPPHPSASKLGLGSPVLRSERTGHLSQLSFDSENDENVASGFKAPVLQPSFLDKLNSQANLVPSLAALNPLPSDGFSQLFPDEDKSSKKSVGRTENDELALTLDVGLKPALKVSGTLLRRADDIFEKEQEYVVAAAVQTSDRPKEILYVDDHGFLTQTRPELASPQVYRMTPSQASKFVGTQVRSTQAAELPSERRPLRTLSFVATQELSPEPRPLRRLRKRSASPIEPKIRACKTSPTATLLPLAAGSPKPNAFDILGKPLKPTSKTYNGKLQSSEFVAAEAQESDEDDMFGFGVAKEDDEEDEDDDDQDKVVEGLVDDAFMDAETEAVDLVQEKHREHEEEDDQQVQKLHQDAIEGRLRMKRRDRGVGFQDDSDDDEDDDEARRIRQRMYKKRKIEDDDLEALGQNENTRAFYNTYHQDLVDEDDEFKHLREDVIMGEDDTQADDPEERGTVSVDEVRQRLREVAHDNTVVEVLDSKDTSWIDQLMTNEDDDMAQVKVMQHRPNKTTARRPNPGHVDFDGERPKQHAESEQQRKQMLSWAKGQSHRYQGTGRSGNGAAVTAHTKVKSGGGSLRSARPSSLGGMSESRNTASKASSMLSTVSDRSGRFA</sequence>
<feature type="compositionally biased region" description="Basic residues" evidence="1">
    <location>
        <begin position="1350"/>
        <end position="1359"/>
    </location>
</feature>
<feature type="region of interest" description="Disordered" evidence="1">
    <location>
        <begin position="484"/>
        <end position="523"/>
    </location>
</feature>
<keyword evidence="4" id="KW-1185">Reference proteome</keyword>